<keyword evidence="8" id="KW-0732">Signal</keyword>
<organism evidence="9 10">
    <name type="scientific">Haematobacter genomosp. 1</name>
    <dbReference type="NCBI Taxonomy" id="366618"/>
    <lineage>
        <taxon>Bacteria</taxon>
        <taxon>Pseudomonadati</taxon>
        <taxon>Pseudomonadota</taxon>
        <taxon>Alphaproteobacteria</taxon>
        <taxon>Rhodobacterales</taxon>
        <taxon>Paracoccaceae</taxon>
        <taxon>Haematobacter</taxon>
    </lineage>
</organism>
<reference evidence="9 10" key="1">
    <citation type="submission" date="2016-12" db="EMBL/GenBank/DDBJ databases">
        <title>Comparison of Traditional DNA-DNA Hybridization with In Silico Genomic Analysis.</title>
        <authorList>
            <person name="Nicholson A.C."/>
            <person name="Humrighouse B.W."/>
            <person name="Graziano J."/>
            <person name="Lasker B."/>
            <person name="Whitney A.M."/>
            <person name="Mcquiston J.R."/>
        </authorList>
    </citation>
    <scope>NUCLEOTIDE SEQUENCE [LARGE SCALE GENOMIC DNA]</scope>
    <source>
        <strain evidence="9 10">H2240</strain>
    </source>
</reference>
<evidence type="ECO:0000256" key="3">
    <source>
        <dbReference type="ARBA" id="ARBA00022448"/>
    </source>
</evidence>
<evidence type="ECO:0000256" key="5">
    <source>
        <dbReference type="ARBA" id="ARBA00022692"/>
    </source>
</evidence>
<keyword evidence="4" id="KW-1134">Transmembrane beta strand</keyword>
<feature type="signal peptide" evidence="8">
    <location>
        <begin position="1"/>
        <end position="25"/>
    </location>
</feature>
<comment type="caution">
    <text evidence="9">The sequence shown here is derived from an EMBL/GenBank/DDBJ whole genome shotgun (WGS) entry which is preliminary data.</text>
</comment>
<comment type="similarity">
    <text evidence="2">Belongs to the outer membrane factor (OMF) (TC 1.B.17) family.</text>
</comment>
<accession>A0A212A8R8</accession>
<evidence type="ECO:0000256" key="1">
    <source>
        <dbReference type="ARBA" id="ARBA00004442"/>
    </source>
</evidence>
<dbReference type="InterPro" id="IPR051906">
    <property type="entry name" value="TolC-like"/>
</dbReference>
<keyword evidence="7" id="KW-0998">Cell outer membrane</keyword>
<evidence type="ECO:0000313" key="10">
    <source>
        <dbReference type="Proteomes" id="UP000196878"/>
    </source>
</evidence>
<dbReference type="AlphaFoldDB" id="A0A212A8R8"/>
<dbReference type="OrthoDB" id="9789368at2"/>
<keyword evidence="6" id="KW-0472">Membrane</keyword>
<keyword evidence="10" id="KW-1185">Reference proteome</keyword>
<protein>
    <submittedName>
        <fullName evidence="9">Transporter</fullName>
    </submittedName>
</protein>
<evidence type="ECO:0000256" key="2">
    <source>
        <dbReference type="ARBA" id="ARBA00007613"/>
    </source>
</evidence>
<gene>
    <name evidence="9" type="ORF">CDV49_14450</name>
</gene>
<keyword evidence="5" id="KW-0812">Transmembrane</keyword>
<keyword evidence="3" id="KW-0813">Transport</keyword>
<evidence type="ECO:0000313" key="9">
    <source>
        <dbReference type="EMBL" id="OWJ76268.1"/>
    </source>
</evidence>
<dbReference type="GO" id="GO:0015562">
    <property type="term" value="F:efflux transmembrane transporter activity"/>
    <property type="evidence" value="ECO:0007669"/>
    <property type="project" value="InterPro"/>
</dbReference>
<dbReference type="InterPro" id="IPR010130">
    <property type="entry name" value="T1SS_OMP_TolC"/>
</dbReference>
<evidence type="ECO:0000256" key="8">
    <source>
        <dbReference type="SAM" id="SignalP"/>
    </source>
</evidence>
<evidence type="ECO:0000256" key="4">
    <source>
        <dbReference type="ARBA" id="ARBA00022452"/>
    </source>
</evidence>
<evidence type="ECO:0000256" key="7">
    <source>
        <dbReference type="ARBA" id="ARBA00023237"/>
    </source>
</evidence>
<dbReference type="NCBIfam" id="TIGR01844">
    <property type="entry name" value="type_I_sec_TolC"/>
    <property type="match status" value="1"/>
</dbReference>
<dbReference type="GO" id="GO:0015288">
    <property type="term" value="F:porin activity"/>
    <property type="evidence" value="ECO:0007669"/>
    <property type="project" value="TreeGrafter"/>
</dbReference>
<dbReference type="Proteomes" id="UP000196878">
    <property type="component" value="Unassembled WGS sequence"/>
</dbReference>
<dbReference type="GO" id="GO:1990281">
    <property type="term" value="C:efflux pump complex"/>
    <property type="evidence" value="ECO:0007669"/>
    <property type="project" value="TreeGrafter"/>
</dbReference>
<dbReference type="InterPro" id="IPR003423">
    <property type="entry name" value="OMP_efflux"/>
</dbReference>
<dbReference type="EMBL" id="NIPW01000028">
    <property type="protein sequence ID" value="OWJ76268.1"/>
    <property type="molecule type" value="Genomic_DNA"/>
</dbReference>
<comment type="subcellular location">
    <subcellularLocation>
        <location evidence="1">Cell outer membrane</location>
    </subcellularLocation>
</comment>
<dbReference type="Gene3D" id="1.20.1600.10">
    <property type="entry name" value="Outer membrane efflux proteins (OEP)"/>
    <property type="match status" value="1"/>
</dbReference>
<dbReference type="RefSeq" id="WP_088216135.1">
    <property type="nucleotide sequence ID" value="NZ_NIPW01000028.1"/>
</dbReference>
<dbReference type="PANTHER" id="PTHR30026:SF22">
    <property type="entry name" value="OUTER MEMBRANE EFFLUX PROTEIN"/>
    <property type="match status" value="1"/>
</dbReference>
<evidence type="ECO:0000256" key="6">
    <source>
        <dbReference type="ARBA" id="ARBA00023136"/>
    </source>
</evidence>
<sequence length="452" mass="48197">MAGRSKVRFFAALFAAGLSVTSAGAETLTDALIAAYRNSNLLEQNRAVLRAADEDVATAVAALRPTLAFVAQSRWVDPVLTRRLTSTIGLSTSLTLYDSGRNRLGIEIARESVLATREALVGVEQQVLLNAVQAYMNVRSAIEYVSLNQNSVRVIGEELRAAQDRFDVGEVTRTDVAQAEARLASTRAQLSSAQGDLTTAREAYKAATGQYPGTLATPPTPPRSAASVDDAKAVGVRTHPDVRQAQRQVNVAELNVSLAAAQRLPTVSATGSVARDQSGDDASALTLSLTQPIYQGGALSSLHRQAIAGRDQARAALQQSAVNVAYQVGAAWSQLQVSRASLASIDEQIRAAQVAYDGVREEARFGARTTLDVLDAEQELLNARASRISAQSQQYVAAYSVLSAMGLLTVDHLKLGIPTYDPAAYYNAVREAPYTSIQGQKLDRVLQSIGKK</sequence>
<proteinExistence type="inferred from homology"/>
<dbReference type="PANTHER" id="PTHR30026">
    <property type="entry name" value="OUTER MEMBRANE PROTEIN TOLC"/>
    <property type="match status" value="1"/>
</dbReference>
<dbReference type="SUPFAM" id="SSF56954">
    <property type="entry name" value="Outer membrane efflux proteins (OEP)"/>
    <property type="match status" value="1"/>
</dbReference>
<dbReference type="Pfam" id="PF02321">
    <property type="entry name" value="OEP"/>
    <property type="match status" value="2"/>
</dbReference>
<dbReference type="GO" id="GO:0009279">
    <property type="term" value="C:cell outer membrane"/>
    <property type="evidence" value="ECO:0007669"/>
    <property type="project" value="UniProtKB-SubCell"/>
</dbReference>
<feature type="chain" id="PRO_5012442626" evidence="8">
    <location>
        <begin position="26"/>
        <end position="452"/>
    </location>
</feature>
<name>A0A212A8R8_9RHOB</name>